<accession>A0A381XH97</accession>
<dbReference type="AlphaFoldDB" id="A0A381XH97"/>
<dbReference type="Pfam" id="PF08811">
    <property type="entry name" value="DUF1800"/>
    <property type="match status" value="1"/>
</dbReference>
<reference evidence="1" key="1">
    <citation type="submission" date="2018-05" db="EMBL/GenBank/DDBJ databases">
        <authorList>
            <person name="Lanie J.A."/>
            <person name="Ng W.-L."/>
            <person name="Kazmierczak K.M."/>
            <person name="Andrzejewski T.M."/>
            <person name="Davidsen T.M."/>
            <person name="Wayne K.J."/>
            <person name="Tettelin H."/>
            <person name="Glass J.I."/>
            <person name="Rusch D."/>
            <person name="Podicherti R."/>
            <person name="Tsui H.-C.T."/>
            <person name="Winkler M.E."/>
        </authorList>
    </citation>
    <scope>NUCLEOTIDE SEQUENCE</scope>
</reference>
<protein>
    <recommendedName>
        <fullName evidence="2">DUF1800 domain-containing protein</fullName>
    </recommendedName>
</protein>
<proteinExistence type="predicted"/>
<dbReference type="InterPro" id="IPR014917">
    <property type="entry name" value="DUF1800"/>
</dbReference>
<dbReference type="EMBL" id="UINC01015181">
    <property type="protein sequence ID" value="SVA64115.1"/>
    <property type="molecule type" value="Genomic_DNA"/>
</dbReference>
<feature type="non-terminal residue" evidence="1">
    <location>
        <position position="458"/>
    </location>
</feature>
<organism evidence="1">
    <name type="scientific">marine metagenome</name>
    <dbReference type="NCBI Taxonomy" id="408172"/>
    <lineage>
        <taxon>unclassified sequences</taxon>
        <taxon>metagenomes</taxon>
        <taxon>ecological metagenomes</taxon>
    </lineage>
</organism>
<feature type="non-terminal residue" evidence="1">
    <location>
        <position position="1"/>
    </location>
</feature>
<name>A0A381XH97_9ZZZZ</name>
<evidence type="ECO:0000313" key="1">
    <source>
        <dbReference type="EMBL" id="SVA64115.1"/>
    </source>
</evidence>
<evidence type="ECO:0008006" key="2">
    <source>
        <dbReference type="Google" id="ProtNLM"/>
    </source>
</evidence>
<gene>
    <name evidence="1" type="ORF">METZ01_LOCUS116969</name>
</gene>
<sequence>MNKEDIGQIAHLMRRAGFGATRSELEKMAEVGFDSLVDELLDDARSDQIEDDLVSRYHSDHTAGMGMGGMTANWLFRMLNSQNPLEEKVALFWHGVFATGYAKSAQGRVLMDQHKMFREHGLGNFKTLLIELSRDPSMILWLDNHDNRKGSINENYGRELLELFSMGVGNYSEDDIKACAQAFTGWTIGNAEYMAIRANNDSLWPYGRLNLNFEYNPDDHDNGEITFLGETGNFGGEDIIDIICRQEATGRFLARQMYSFFVEDEPPISQWAYTPPRDPDAIEILKSAYFDSGYDIRVILKTLFKSEFFRSSKSRYAKVKSPAELVVGVLKLTGEFKAPHPKLQTAAAAMGIMGQVLGNPPTVEGWHEGIEWVETGSLVERINFSSDRFSDVAKPGVREMIDSLESKLGDATSPQEIVQSCLDQMGAIEVSDETRSILVDHASELENGEREGKFAEIL</sequence>